<dbReference type="InterPro" id="IPR001584">
    <property type="entry name" value="Integrase_cat-core"/>
</dbReference>
<gene>
    <name evidence="3" type="ORF">O181_004543</name>
</gene>
<dbReference type="PANTHER" id="PTHR37984">
    <property type="entry name" value="PROTEIN CBG26694"/>
    <property type="match status" value="1"/>
</dbReference>
<organism evidence="3 4">
    <name type="scientific">Austropuccinia psidii MF-1</name>
    <dbReference type="NCBI Taxonomy" id="1389203"/>
    <lineage>
        <taxon>Eukaryota</taxon>
        <taxon>Fungi</taxon>
        <taxon>Dikarya</taxon>
        <taxon>Basidiomycota</taxon>
        <taxon>Pucciniomycotina</taxon>
        <taxon>Pucciniomycetes</taxon>
        <taxon>Pucciniales</taxon>
        <taxon>Sphaerophragmiaceae</taxon>
        <taxon>Austropuccinia</taxon>
    </lineage>
</organism>
<feature type="domain" description="Integrase catalytic" evidence="2">
    <location>
        <begin position="6"/>
        <end position="144"/>
    </location>
</feature>
<dbReference type="InterPro" id="IPR012337">
    <property type="entry name" value="RNaseH-like_sf"/>
</dbReference>
<dbReference type="OrthoDB" id="2273864at2759"/>
<dbReference type="PANTHER" id="PTHR37984:SF5">
    <property type="entry name" value="PROTEIN NYNRIN-LIKE"/>
    <property type="match status" value="1"/>
</dbReference>
<evidence type="ECO:0000256" key="1">
    <source>
        <dbReference type="ARBA" id="ARBA00022884"/>
    </source>
</evidence>
<dbReference type="GO" id="GO:0015074">
    <property type="term" value="P:DNA integration"/>
    <property type="evidence" value="ECO:0007669"/>
    <property type="project" value="InterPro"/>
</dbReference>
<dbReference type="EMBL" id="AVOT02000890">
    <property type="protein sequence ID" value="MBW0464828.1"/>
    <property type="molecule type" value="Genomic_DNA"/>
</dbReference>
<dbReference type="GO" id="GO:0003723">
    <property type="term" value="F:RNA binding"/>
    <property type="evidence" value="ECO:0007669"/>
    <property type="project" value="UniProtKB-KW"/>
</dbReference>
<evidence type="ECO:0000313" key="4">
    <source>
        <dbReference type="Proteomes" id="UP000765509"/>
    </source>
</evidence>
<dbReference type="GO" id="GO:0005634">
    <property type="term" value="C:nucleus"/>
    <property type="evidence" value="ECO:0007669"/>
    <property type="project" value="UniProtKB-ARBA"/>
</dbReference>
<dbReference type="Pfam" id="PF00665">
    <property type="entry name" value="rve"/>
    <property type="match status" value="1"/>
</dbReference>
<accession>A0A9Q3GEM9</accession>
<name>A0A9Q3GEM9_9BASI</name>
<keyword evidence="1" id="KW-0694">RNA-binding</keyword>
<keyword evidence="4" id="KW-1185">Reference proteome</keyword>
<sequence>MIQIQEPKSPWEIAHMDWVTALPPGGDRSFHACIVLVYRYSKTPMLIPCHKDETAMDTAIMIWKGVISHKGLLQNIISDREPKFTSALWTNLNNLFGTRLSFSTAYHPQTDGLAEIMIQNLEYMIRIFCAYCLEFKDSYGFTHD</sequence>
<comment type="caution">
    <text evidence="3">The sequence shown here is derived from an EMBL/GenBank/DDBJ whole genome shotgun (WGS) entry which is preliminary data.</text>
</comment>
<reference evidence="3" key="1">
    <citation type="submission" date="2021-03" db="EMBL/GenBank/DDBJ databases">
        <title>Draft genome sequence of rust myrtle Austropuccinia psidii MF-1, a brazilian biotype.</title>
        <authorList>
            <person name="Quecine M.C."/>
            <person name="Pachon D.M.R."/>
            <person name="Bonatelli M.L."/>
            <person name="Correr F.H."/>
            <person name="Franceschini L.M."/>
            <person name="Leite T.F."/>
            <person name="Margarido G.R.A."/>
            <person name="Almeida C.A."/>
            <person name="Ferrarezi J.A."/>
            <person name="Labate C.A."/>
        </authorList>
    </citation>
    <scope>NUCLEOTIDE SEQUENCE</scope>
    <source>
        <strain evidence="3">MF-1</strain>
    </source>
</reference>
<dbReference type="PROSITE" id="PS50994">
    <property type="entry name" value="INTEGRASE"/>
    <property type="match status" value="1"/>
</dbReference>
<dbReference type="InterPro" id="IPR036397">
    <property type="entry name" value="RNaseH_sf"/>
</dbReference>
<dbReference type="AlphaFoldDB" id="A0A9Q3GEM9"/>
<evidence type="ECO:0000313" key="3">
    <source>
        <dbReference type="EMBL" id="MBW0464828.1"/>
    </source>
</evidence>
<evidence type="ECO:0000259" key="2">
    <source>
        <dbReference type="PROSITE" id="PS50994"/>
    </source>
</evidence>
<dbReference type="InterPro" id="IPR050951">
    <property type="entry name" value="Retrovirus_Pol_polyprotein"/>
</dbReference>
<dbReference type="Proteomes" id="UP000765509">
    <property type="component" value="Unassembled WGS sequence"/>
</dbReference>
<dbReference type="SUPFAM" id="SSF53098">
    <property type="entry name" value="Ribonuclease H-like"/>
    <property type="match status" value="1"/>
</dbReference>
<protein>
    <recommendedName>
        <fullName evidence="2">Integrase catalytic domain-containing protein</fullName>
    </recommendedName>
</protein>
<proteinExistence type="predicted"/>
<dbReference type="Gene3D" id="3.30.420.10">
    <property type="entry name" value="Ribonuclease H-like superfamily/Ribonuclease H"/>
    <property type="match status" value="1"/>
</dbReference>